<reference evidence="7" key="2">
    <citation type="submission" date="2019-09" db="UniProtKB">
        <authorList>
            <consortium name="WormBaseParasite"/>
        </authorList>
    </citation>
    <scope>IDENTIFICATION</scope>
</reference>
<name>A0A183G427_HELPZ</name>
<dbReference type="InterPro" id="IPR028889">
    <property type="entry name" value="USP"/>
</dbReference>
<dbReference type="Pfam" id="PF00443">
    <property type="entry name" value="UCH"/>
    <property type="match status" value="1"/>
</dbReference>
<proteinExistence type="predicted"/>
<dbReference type="InterPro" id="IPR050185">
    <property type="entry name" value="Ub_carboxyl-term_hydrolase"/>
</dbReference>
<accession>A0A3P8AMJ7</accession>
<organism evidence="6 7">
    <name type="scientific">Heligmosomoides polygyrus</name>
    <name type="common">Parasitic roundworm</name>
    <dbReference type="NCBI Taxonomy" id="6339"/>
    <lineage>
        <taxon>Eukaryota</taxon>
        <taxon>Metazoa</taxon>
        <taxon>Ecdysozoa</taxon>
        <taxon>Nematoda</taxon>
        <taxon>Chromadorea</taxon>
        <taxon>Rhabditida</taxon>
        <taxon>Rhabditina</taxon>
        <taxon>Rhabditomorpha</taxon>
        <taxon>Strongyloidea</taxon>
        <taxon>Heligmosomidae</taxon>
        <taxon>Heligmosomoides</taxon>
    </lineage>
</organism>
<dbReference type="SUPFAM" id="SSF54001">
    <property type="entry name" value="Cysteine proteinases"/>
    <property type="match status" value="1"/>
</dbReference>
<dbReference type="InterPro" id="IPR001394">
    <property type="entry name" value="Peptidase_C19_UCH"/>
</dbReference>
<dbReference type="GO" id="GO:0004843">
    <property type="term" value="F:cysteine-type deubiquitinase activity"/>
    <property type="evidence" value="ECO:0007669"/>
    <property type="project" value="UniProtKB-EC"/>
</dbReference>
<accession>A0A183G427</accession>
<dbReference type="WBParaSite" id="HPBE_0001622801-mRNA-1">
    <property type="protein sequence ID" value="HPBE_0001622801-mRNA-1"/>
    <property type="gene ID" value="HPBE_0001622801"/>
</dbReference>
<dbReference type="Proteomes" id="UP000050761">
    <property type="component" value="Unassembled WGS sequence"/>
</dbReference>
<dbReference type="PANTHER" id="PTHR21646:SF74">
    <property type="entry name" value="UBIQUITIN CARBOXYL-TERMINAL HYDROLASE 19"/>
    <property type="match status" value="1"/>
</dbReference>
<dbReference type="GO" id="GO:0016579">
    <property type="term" value="P:protein deubiquitination"/>
    <property type="evidence" value="ECO:0007669"/>
    <property type="project" value="InterPro"/>
</dbReference>
<dbReference type="PANTHER" id="PTHR21646">
    <property type="entry name" value="UBIQUITIN CARBOXYL-TERMINAL HYDROLASE"/>
    <property type="match status" value="1"/>
</dbReference>
<evidence type="ECO:0000256" key="3">
    <source>
        <dbReference type="SAM" id="MobiDB-lite"/>
    </source>
</evidence>
<dbReference type="AlphaFoldDB" id="A0A183G427"/>
<comment type="catalytic activity">
    <reaction evidence="1">
        <text>Thiol-dependent hydrolysis of ester, thioester, amide, peptide and isopeptide bonds formed by the C-terminal Gly of ubiquitin (a 76-residue protein attached to proteins as an intracellular targeting signal).</text>
        <dbReference type="EC" id="3.4.19.12"/>
    </reaction>
</comment>
<feature type="compositionally biased region" description="Low complexity" evidence="3">
    <location>
        <begin position="31"/>
        <end position="54"/>
    </location>
</feature>
<evidence type="ECO:0000256" key="2">
    <source>
        <dbReference type="ARBA" id="ARBA00012759"/>
    </source>
</evidence>
<dbReference type="OrthoDB" id="5794181at2759"/>
<dbReference type="EC" id="3.4.19.12" evidence="2"/>
<gene>
    <name evidence="5" type="ORF">HPBE_LOCUS16227</name>
</gene>
<dbReference type="PROSITE" id="PS50235">
    <property type="entry name" value="USP_3"/>
    <property type="match status" value="1"/>
</dbReference>
<keyword evidence="6" id="KW-1185">Reference proteome</keyword>
<sequence>MSASSEENDASTREGSEPGHAEEVKVGGAPPSLHRPSASVSSPSTSSSTPRRQSVMPEPRKKPEFKMFLVRKLLDQMHVLGDTIVDDKTGQPLQIESGTYLSINWFNLRNGRPFMSVENKRALEIDEERSEQLAKQVRKECSGLGGDPTLQDMLASFLSVFSETERLKPEESWYCTKCRDHVEATKKLELFRLPPILIVQLKRFVYTATYQTVHRRSKDERRVVYPVASLDMSPFLAESAPTGQNTIYDLTGVVCHSGSSYFGHYVSIGRLSGFDSTETIIGEFYFRFTAVAALRPMVYSRENVLATSTEEKCAADDHRRPGAASVALEHVFGARRLAR</sequence>
<evidence type="ECO:0000313" key="5">
    <source>
        <dbReference type="EMBL" id="VDP05310.1"/>
    </source>
</evidence>
<dbReference type="Gene3D" id="3.90.70.10">
    <property type="entry name" value="Cysteine proteinases"/>
    <property type="match status" value="1"/>
</dbReference>
<evidence type="ECO:0000256" key="1">
    <source>
        <dbReference type="ARBA" id="ARBA00000707"/>
    </source>
</evidence>
<dbReference type="InterPro" id="IPR038765">
    <property type="entry name" value="Papain-like_cys_pep_sf"/>
</dbReference>
<evidence type="ECO:0000313" key="6">
    <source>
        <dbReference type="Proteomes" id="UP000050761"/>
    </source>
</evidence>
<dbReference type="EMBL" id="UZAH01029297">
    <property type="protein sequence ID" value="VDP05310.1"/>
    <property type="molecule type" value="Genomic_DNA"/>
</dbReference>
<feature type="region of interest" description="Disordered" evidence="3">
    <location>
        <begin position="1"/>
        <end position="62"/>
    </location>
</feature>
<reference evidence="5 6" key="1">
    <citation type="submission" date="2018-11" db="EMBL/GenBank/DDBJ databases">
        <authorList>
            <consortium name="Pathogen Informatics"/>
        </authorList>
    </citation>
    <scope>NUCLEOTIDE SEQUENCE [LARGE SCALE GENOMIC DNA]</scope>
</reference>
<evidence type="ECO:0000313" key="7">
    <source>
        <dbReference type="WBParaSite" id="HPBE_0001622801-mRNA-1"/>
    </source>
</evidence>
<protein>
    <recommendedName>
        <fullName evidence="2">ubiquitinyl hydrolase 1</fullName>
        <ecNumber evidence="2">3.4.19.12</ecNumber>
    </recommendedName>
</protein>
<feature type="compositionally biased region" description="Basic and acidic residues" evidence="3">
    <location>
        <begin position="10"/>
        <end position="25"/>
    </location>
</feature>
<dbReference type="PROSITE" id="PS00973">
    <property type="entry name" value="USP_2"/>
    <property type="match status" value="1"/>
</dbReference>
<feature type="domain" description="USP" evidence="4">
    <location>
        <begin position="1"/>
        <end position="310"/>
    </location>
</feature>
<evidence type="ECO:0000259" key="4">
    <source>
        <dbReference type="PROSITE" id="PS50235"/>
    </source>
</evidence>
<dbReference type="InterPro" id="IPR018200">
    <property type="entry name" value="USP_CS"/>
</dbReference>